<accession>A0ABV9GQF2</accession>
<dbReference type="Gene3D" id="3.30.720.110">
    <property type="match status" value="1"/>
</dbReference>
<dbReference type="Gene3D" id="3.30.720.120">
    <property type="match status" value="1"/>
</dbReference>
<evidence type="ECO:0000259" key="1">
    <source>
        <dbReference type="PROSITE" id="PS51819"/>
    </source>
</evidence>
<dbReference type="InterPro" id="IPR029068">
    <property type="entry name" value="Glyas_Bleomycin-R_OHBP_Dase"/>
</dbReference>
<evidence type="ECO:0000313" key="2">
    <source>
        <dbReference type="EMBL" id="MFC4618880.1"/>
    </source>
</evidence>
<dbReference type="InterPro" id="IPR004360">
    <property type="entry name" value="Glyas_Fos-R_dOase_dom"/>
</dbReference>
<dbReference type="RefSeq" id="WP_376845983.1">
    <property type="nucleotide sequence ID" value="NZ_JBHSFW010000004.1"/>
</dbReference>
<dbReference type="EMBL" id="JBHSFW010000004">
    <property type="protein sequence ID" value="MFC4618880.1"/>
    <property type="molecule type" value="Genomic_DNA"/>
</dbReference>
<protein>
    <submittedName>
        <fullName evidence="2">VOC family protein</fullName>
    </submittedName>
</protein>
<dbReference type="SUPFAM" id="SSF54593">
    <property type="entry name" value="Glyoxalase/Bleomycin resistance protein/Dihydroxybiphenyl dioxygenase"/>
    <property type="match status" value="1"/>
</dbReference>
<comment type="caution">
    <text evidence="2">The sequence shown here is derived from an EMBL/GenBank/DDBJ whole genome shotgun (WGS) entry which is preliminary data.</text>
</comment>
<dbReference type="CDD" id="cd07246">
    <property type="entry name" value="VOC_like"/>
    <property type="match status" value="1"/>
</dbReference>
<keyword evidence="3" id="KW-1185">Reference proteome</keyword>
<name>A0ABV9GQF2_9BACL</name>
<feature type="domain" description="VOC" evidence="1">
    <location>
        <begin position="9"/>
        <end position="125"/>
    </location>
</feature>
<dbReference type="PROSITE" id="PS51819">
    <property type="entry name" value="VOC"/>
    <property type="match status" value="1"/>
</dbReference>
<sequence>MSDSFTPRGYQSVTPYFTVENVPRLIDFLKYVFDAEELNVSKSQDHLSHVEIRIGNTIIELSEANDRFSARTNTLHVFVPDTDACYRRAIEIGAKEVYEPADMHYGERSAGIEDPFGNHWYIATFTKGVGESYN</sequence>
<gene>
    <name evidence="2" type="ORF">ACFO4N_09080</name>
</gene>
<organism evidence="2 3">
    <name type="scientific">Camelliibacillus cellulosilyticus</name>
    <dbReference type="NCBI Taxonomy" id="2174486"/>
    <lineage>
        <taxon>Bacteria</taxon>
        <taxon>Bacillati</taxon>
        <taxon>Bacillota</taxon>
        <taxon>Bacilli</taxon>
        <taxon>Bacillales</taxon>
        <taxon>Sporolactobacillaceae</taxon>
        <taxon>Camelliibacillus</taxon>
    </lineage>
</organism>
<dbReference type="PANTHER" id="PTHR34109">
    <property type="entry name" value="BNAUNNG04460D PROTEIN-RELATED"/>
    <property type="match status" value="1"/>
</dbReference>
<dbReference type="PANTHER" id="PTHR34109:SF1">
    <property type="entry name" value="VOC DOMAIN-CONTAINING PROTEIN"/>
    <property type="match status" value="1"/>
</dbReference>
<proteinExistence type="predicted"/>
<reference evidence="3" key="1">
    <citation type="journal article" date="2019" name="Int. J. Syst. Evol. Microbiol.">
        <title>The Global Catalogue of Microorganisms (GCM) 10K type strain sequencing project: providing services to taxonomists for standard genome sequencing and annotation.</title>
        <authorList>
            <consortium name="The Broad Institute Genomics Platform"/>
            <consortium name="The Broad Institute Genome Sequencing Center for Infectious Disease"/>
            <person name="Wu L."/>
            <person name="Ma J."/>
        </authorList>
    </citation>
    <scope>NUCLEOTIDE SEQUENCE [LARGE SCALE GENOMIC DNA]</scope>
    <source>
        <strain evidence="3">CGMCC 1.16306</strain>
    </source>
</reference>
<dbReference type="Proteomes" id="UP001596022">
    <property type="component" value="Unassembled WGS sequence"/>
</dbReference>
<dbReference type="Pfam" id="PF00903">
    <property type="entry name" value="Glyoxalase"/>
    <property type="match status" value="1"/>
</dbReference>
<evidence type="ECO:0000313" key="3">
    <source>
        <dbReference type="Proteomes" id="UP001596022"/>
    </source>
</evidence>
<dbReference type="InterPro" id="IPR037523">
    <property type="entry name" value="VOC_core"/>
</dbReference>